<dbReference type="AlphaFoldDB" id="A0A839V6G0"/>
<protein>
    <recommendedName>
        <fullName evidence="4">Hydrogenase maturation factor HypA</fullName>
    </recommendedName>
</protein>
<dbReference type="PANTHER" id="PTHR34535">
    <property type="entry name" value="HYDROGENASE MATURATION FACTOR HYPA"/>
    <property type="match status" value="1"/>
</dbReference>
<evidence type="ECO:0000256" key="3">
    <source>
        <dbReference type="ARBA" id="ARBA00022833"/>
    </source>
</evidence>
<keyword evidence="6" id="KW-1185">Reference proteome</keyword>
<comment type="caution">
    <text evidence="5">The sequence shown here is derived from an EMBL/GenBank/DDBJ whole genome shotgun (WGS) entry which is preliminary data.</text>
</comment>
<evidence type="ECO:0000256" key="2">
    <source>
        <dbReference type="ARBA" id="ARBA00022723"/>
    </source>
</evidence>
<keyword evidence="1 4" id="KW-0533">Nickel</keyword>
<dbReference type="Gene3D" id="3.30.2320.80">
    <property type="match status" value="1"/>
</dbReference>
<keyword evidence="2 4" id="KW-0479">Metal-binding</keyword>
<dbReference type="InterPro" id="IPR000688">
    <property type="entry name" value="HypA/HybF"/>
</dbReference>
<proteinExistence type="inferred from homology"/>
<feature type="binding site" evidence="4">
    <location>
        <position position="88"/>
    </location>
    <ligand>
        <name>Zn(2+)</name>
        <dbReference type="ChEBI" id="CHEBI:29105"/>
    </ligand>
</feature>
<sequence length="113" mass="12268">MHELAITRNIVEACRARAGNARVLCVTLEIGTLTCVMPEALRFCYEIVTDATPLAGSELEIIRLPGISRCRDCGGEVIMHDPLSCCPCGSVHLTPPQGGDELRIRSMDIEEAD</sequence>
<dbReference type="PANTHER" id="PTHR34535:SF3">
    <property type="entry name" value="HYDROGENASE MATURATION FACTOR HYPA"/>
    <property type="match status" value="1"/>
</dbReference>
<evidence type="ECO:0000313" key="6">
    <source>
        <dbReference type="Proteomes" id="UP000547614"/>
    </source>
</evidence>
<feature type="binding site" evidence="4">
    <location>
        <position position="73"/>
    </location>
    <ligand>
        <name>Zn(2+)</name>
        <dbReference type="ChEBI" id="CHEBI:29105"/>
    </ligand>
</feature>
<dbReference type="PIRSF" id="PIRSF004761">
    <property type="entry name" value="Hydrgn_mat_HypA"/>
    <property type="match status" value="1"/>
</dbReference>
<dbReference type="Proteomes" id="UP000547614">
    <property type="component" value="Unassembled WGS sequence"/>
</dbReference>
<evidence type="ECO:0000256" key="1">
    <source>
        <dbReference type="ARBA" id="ARBA00022596"/>
    </source>
</evidence>
<accession>A0A839V6G0</accession>
<evidence type="ECO:0000313" key="5">
    <source>
        <dbReference type="EMBL" id="MBB3191012.1"/>
    </source>
</evidence>
<dbReference type="Pfam" id="PF01155">
    <property type="entry name" value="HypA"/>
    <property type="match status" value="1"/>
</dbReference>
<dbReference type="GO" id="GO:0016151">
    <property type="term" value="F:nickel cation binding"/>
    <property type="evidence" value="ECO:0007669"/>
    <property type="project" value="UniProtKB-UniRule"/>
</dbReference>
<dbReference type="EMBL" id="JACHXP010000010">
    <property type="protein sequence ID" value="MBB3191012.1"/>
    <property type="molecule type" value="Genomic_DNA"/>
</dbReference>
<dbReference type="GO" id="GO:0051604">
    <property type="term" value="P:protein maturation"/>
    <property type="evidence" value="ECO:0007669"/>
    <property type="project" value="InterPro"/>
</dbReference>
<name>A0A839V6G0_9GAMM</name>
<feature type="binding site" evidence="4">
    <location>
        <position position="70"/>
    </location>
    <ligand>
        <name>Zn(2+)</name>
        <dbReference type="ChEBI" id="CHEBI:29105"/>
    </ligand>
</feature>
<dbReference type="GO" id="GO:0008270">
    <property type="term" value="F:zinc ion binding"/>
    <property type="evidence" value="ECO:0007669"/>
    <property type="project" value="UniProtKB-UniRule"/>
</dbReference>
<dbReference type="HAMAP" id="MF_00213">
    <property type="entry name" value="HypA_HybF"/>
    <property type="match status" value="1"/>
</dbReference>
<comment type="function">
    <text evidence="4">Involved in the maturation of [NiFe] hydrogenases. Required for nickel insertion into the metal center of the hydrogenase.</text>
</comment>
<reference evidence="5 6" key="1">
    <citation type="submission" date="2020-08" db="EMBL/GenBank/DDBJ databases">
        <title>Genomic Encyclopedia of Type Strains, Phase III (KMG-III): the genomes of soil and plant-associated and newly described type strains.</title>
        <authorList>
            <person name="Whitman W."/>
        </authorList>
    </citation>
    <scope>NUCLEOTIDE SEQUENCE [LARGE SCALE GENOMIC DNA]</scope>
    <source>
        <strain evidence="5 6">CECT 7282</strain>
    </source>
</reference>
<dbReference type="RefSeq" id="WP_183325800.1">
    <property type="nucleotide sequence ID" value="NZ_JACHXP010000010.1"/>
</dbReference>
<organism evidence="5 6">
    <name type="scientific">Halomonas cerina</name>
    <dbReference type="NCBI Taxonomy" id="447424"/>
    <lineage>
        <taxon>Bacteria</taxon>
        <taxon>Pseudomonadati</taxon>
        <taxon>Pseudomonadota</taxon>
        <taxon>Gammaproteobacteria</taxon>
        <taxon>Oceanospirillales</taxon>
        <taxon>Halomonadaceae</taxon>
        <taxon>Halomonas</taxon>
    </lineage>
</organism>
<evidence type="ECO:0000256" key="4">
    <source>
        <dbReference type="HAMAP-Rule" id="MF_00213"/>
    </source>
</evidence>
<feature type="binding site" evidence="4">
    <location>
        <position position="86"/>
    </location>
    <ligand>
        <name>Zn(2+)</name>
        <dbReference type="ChEBI" id="CHEBI:29105"/>
    </ligand>
</feature>
<gene>
    <name evidence="4" type="primary">hypA</name>
    <name evidence="5" type="ORF">FHR94_002256</name>
</gene>
<feature type="binding site" evidence="4">
    <location>
        <position position="2"/>
    </location>
    <ligand>
        <name>Ni(2+)</name>
        <dbReference type="ChEBI" id="CHEBI:49786"/>
    </ligand>
</feature>
<keyword evidence="3 4" id="KW-0862">Zinc</keyword>
<comment type="similarity">
    <text evidence="4">Belongs to the HypA/HybF family.</text>
</comment>